<evidence type="ECO:0000313" key="2">
    <source>
        <dbReference type="EMBL" id="SCG74964.1"/>
    </source>
</evidence>
<dbReference type="Proteomes" id="UP000198210">
    <property type="component" value="Chromosome I"/>
</dbReference>
<feature type="transmembrane region" description="Helical" evidence="1">
    <location>
        <begin position="38"/>
        <end position="63"/>
    </location>
</feature>
<organism evidence="2 3">
    <name type="scientific">Micromonospora siamensis</name>
    <dbReference type="NCBI Taxonomy" id="299152"/>
    <lineage>
        <taxon>Bacteria</taxon>
        <taxon>Bacillati</taxon>
        <taxon>Actinomycetota</taxon>
        <taxon>Actinomycetes</taxon>
        <taxon>Micromonosporales</taxon>
        <taxon>Micromonosporaceae</taxon>
        <taxon>Micromonospora</taxon>
    </lineage>
</organism>
<gene>
    <name evidence="2" type="ORF">GA0074704_5106</name>
</gene>
<evidence type="ECO:0000313" key="3">
    <source>
        <dbReference type="Proteomes" id="UP000198210"/>
    </source>
</evidence>
<protein>
    <submittedName>
        <fullName evidence="2">Uncharacterized protein</fullName>
    </submittedName>
</protein>
<dbReference type="AlphaFoldDB" id="A0A1C5JWK7"/>
<dbReference type="EMBL" id="LT607751">
    <property type="protein sequence ID" value="SCG74964.1"/>
    <property type="molecule type" value="Genomic_DNA"/>
</dbReference>
<keyword evidence="3" id="KW-1185">Reference proteome</keyword>
<evidence type="ECO:0000256" key="1">
    <source>
        <dbReference type="SAM" id="Phobius"/>
    </source>
</evidence>
<keyword evidence="1" id="KW-0472">Membrane</keyword>
<accession>A0A1C5JWK7</accession>
<name>A0A1C5JWK7_9ACTN</name>
<sequence>MSLVGVLLILSACAVAWYGVHRSRDEQEQYQPVVGRAAARPLVVIVHLMVAAALLGAGVVVVLG</sequence>
<dbReference type="RefSeq" id="WP_088972819.1">
    <property type="nucleotide sequence ID" value="NZ_JBHLYF010000029.1"/>
</dbReference>
<keyword evidence="1" id="KW-1133">Transmembrane helix</keyword>
<proteinExistence type="predicted"/>
<keyword evidence="1" id="KW-0812">Transmembrane</keyword>
<reference evidence="2 3" key="1">
    <citation type="submission" date="2016-06" db="EMBL/GenBank/DDBJ databases">
        <authorList>
            <person name="Kjaerup R.B."/>
            <person name="Dalgaard T.S."/>
            <person name="Juul-Madsen H.R."/>
        </authorList>
    </citation>
    <scope>NUCLEOTIDE SEQUENCE [LARGE SCALE GENOMIC DNA]</scope>
    <source>
        <strain evidence="2 3">DSM 45097</strain>
    </source>
</reference>